<proteinExistence type="predicted"/>
<comment type="caution">
    <text evidence="1">The sequence shown here is derived from an EMBL/GenBank/DDBJ whole genome shotgun (WGS) entry which is preliminary data.</text>
</comment>
<dbReference type="RefSeq" id="WP_004959003.1">
    <property type="nucleotide sequence ID" value="NZ_GG753567.1"/>
</dbReference>
<dbReference type="AlphaFoldDB" id="D4E217"/>
<reference evidence="1 2" key="1">
    <citation type="submission" date="2010-01" db="EMBL/GenBank/DDBJ databases">
        <authorList>
            <person name="Muzny D."/>
            <person name="Qin X."/>
            <person name="Deng J."/>
            <person name="Jiang H."/>
            <person name="Liu Y."/>
            <person name="Qu J."/>
            <person name="Song X.-Z."/>
            <person name="Zhang L."/>
            <person name="Thornton R."/>
            <person name="Coyle M."/>
            <person name="Francisco L."/>
            <person name="Jackson L."/>
            <person name="Javaid M."/>
            <person name="Korchina V."/>
            <person name="Kovar C."/>
            <person name="Mata R."/>
            <person name="Mathew T."/>
            <person name="Ngo R."/>
            <person name="Nguyen L."/>
            <person name="Nguyen N."/>
            <person name="Okwuonu G."/>
            <person name="Ongeri F."/>
            <person name="Pham C."/>
            <person name="Simmons D."/>
            <person name="Wilczek-Boney K."/>
            <person name="Hale W."/>
            <person name="Jakkamsetti A."/>
            <person name="Pham P."/>
            <person name="Ruth R."/>
            <person name="San Lucas F."/>
            <person name="Warren J."/>
            <person name="Zhang J."/>
            <person name="Zhao Z."/>
            <person name="Zhou C."/>
            <person name="Zhu D."/>
            <person name="Lee S."/>
            <person name="Bess C."/>
            <person name="Blankenburg K."/>
            <person name="Forbes L."/>
            <person name="Fu Q."/>
            <person name="Gubbala S."/>
            <person name="Hirani K."/>
            <person name="Jayaseelan J.C."/>
            <person name="Lara F."/>
            <person name="Munidasa M."/>
            <person name="Palculict T."/>
            <person name="Patil S."/>
            <person name="Pu L.-L."/>
            <person name="Saada N."/>
            <person name="Tang L."/>
            <person name="Weissenberger G."/>
            <person name="Zhu Y."/>
            <person name="Hemphill L."/>
            <person name="Shang Y."/>
            <person name="Youmans B."/>
            <person name="Ayvaz T."/>
            <person name="Ross M."/>
            <person name="Santibanez J."/>
            <person name="Aqrawi P."/>
            <person name="Gross S."/>
            <person name="Joshi V."/>
            <person name="Fowler G."/>
            <person name="Nazareth L."/>
            <person name="Reid J."/>
            <person name="Worley K."/>
            <person name="Petrosino J."/>
            <person name="Highlander S."/>
            <person name="Gibbs R."/>
        </authorList>
    </citation>
    <scope>NUCLEOTIDE SEQUENCE [LARGE SCALE GENOMIC DNA]</scope>
    <source>
        <strain evidence="1 2">DSM 4582</strain>
    </source>
</reference>
<dbReference type="OrthoDB" id="8116556at2"/>
<protein>
    <submittedName>
        <fullName evidence="1">Uncharacterized protein</fullName>
    </submittedName>
</protein>
<sequence length="79" mass="8984">MSLPITDAVNNLPLCLAKRFAPLTRRADSSRAQAVCQDNIIWKINKFNITFYRLLTSPDAELFAGDPEDIHLACYCRQQ</sequence>
<name>D4E217_SEROD</name>
<keyword evidence="2" id="KW-1185">Reference proteome</keyword>
<organism evidence="1 2">
    <name type="scientific">Serratia odorifera DSM 4582</name>
    <dbReference type="NCBI Taxonomy" id="667129"/>
    <lineage>
        <taxon>Bacteria</taxon>
        <taxon>Pseudomonadati</taxon>
        <taxon>Pseudomonadota</taxon>
        <taxon>Gammaproteobacteria</taxon>
        <taxon>Enterobacterales</taxon>
        <taxon>Yersiniaceae</taxon>
        <taxon>Serratia</taxon>
    </lineage>
</organism>
<dbReference type="HOGENOM" id="CLU_2604082_0_0_6"/>
<dbReference type="EMBL" id="ADBY01000038">
    <property type="protein sequence ID" value="EFE96131.1"/>
    <property type="molecule type" value="Genomic_DNA"/>
</dbReference>
<accession>D4E217</accession>
<evidence type="ECO:0000313" key="1">
    <source>
        <dbReference type="EMBL" id="EFE96131.1"/>
    </source>
</evidence>
<gene>
    <name evidence="1" type="ORF">HMPREF0758_2217</name>
</gene>
<dbReference type="Proteomes" id="UP000005723">
    <property type="component" value="Unassembled WGS sequence"/>
</dbReference>
<evidence type="ECO:0000313" key="2">
    <source>
        <dbReference type="Proteomes" id="UP000005723"/>
    </source>
</evidence>